<sequence>MDPLELGKLFVKTVVRMFYETEHIVVVDALVFHGALNMPDLVLVLDMGKSTKQVSKYVGKLREAGLISGFSRQETREGALKSITRDYYYIDYRRAIDAVKFRIHKVDSRIKLDAKPTTEKFEYVCKNVGCESQYTQIEVLDSIDPMGRESGFLCKKCLRPLIYLGDDEGPEPENDDTPAKFNKQFKPILDLMQQIDTVTIPHIEGKDAVEAAIELPRDKEINPGAKHEVVQETTIRPTAVKGTNTVVEKIEVQIASSLEYNEAARAAEKARQEKIAAQNQLPSWHVKSTVEKSQDSSAATPTTATNGTDTPTIKAETVNVKLDPAGNLDDVFAQLAAERAKQEAEDDDDDEEEDDEFEDAMIETAPESKRVKVESSAAPTPTSAATPAISTGDGGDESDEDEFEDVN</sequence>
<dbReference type="Pfam" id="PF02002">
    <property type="entry name" value="TFIIE_alpha"/>
    <property type="match status" value="1"/>
</dbReference>
<organism evidence="5 6">
    <name type="scientific">Karstenula rhodostoma CBS 690.94</name>
    <dbReference type="NCBI Taxonomy" id="1392251"/>
    <lineage>
        <taxon>Eukaryota</taxon>
        <taxon>Fungi</taxon>
        <taxon>Dikarya</taxon>
        <taxon>Ascomycota</taxon>
        <taxon>Pezizomycotina</taxon>
        <taxon>Dothideomycetes</taxon>
        <taxon>Pleosporomycetidae</taxon>
        <taxon>Pleosporales</taxon>
        <taxon>Massarineae</taxon>
        <taxon>Didymosphaeriaceae</taxon>
        <taxon>Karstenula</taxon>
    </lineage>
</organism>
<dbReference type="PANTHER" id="PTHR13097">
    <property type="entry name" value="TRANSCRIPTION INITIATION FACTOR IIE, ALPHA SUBUNIT"/>
    <property type="match status" value="1"/>
</dbReference>
<keyword evidence="6" id="KW-1185">Reference proteome</keyword>
<name>A0A9P4PSU6_9PLEO</name>
<evidence type="ECO:0000313" key="5">
    <source>
        <dbReference type="EMBL" id="KAF2448304.1"/>
    </source>
</evidence>
<feature type="region of interest" description="Disordered" evidence="3">
    <location>
        <begin position="336"/>
        <end position="407"/>
    </location>
</feature>
<dbReference type="SMART" id="SM00531">
    <property type="entry name" value="TFIIE"/>
    <property type="match status" value="1"/>
</dbReference>
<dbReference type="EMBL" id="MU001495">
    <property type="protein sequence ID" value="KAF2448304.1"/>
    <property type="molecule type" value="Genomic_DNA"/>
</dbReference>
<dbReference type="GO" id="GO:0005673">
    <property type="term" value="C:transcription factor TFIIE complex"/>
    <property type="evidence" value="ECO:0007669"/>
    <property type="project" value="TreeGrafter"/>
</dbReference>
<gene>
    <name evidence="5" type="ORF">P171DRAFT_380877</name>
</gene>
<keyword evidence="2" id="KW-0804">Transcription</keyword>
<evidence type="ECO:0000256" key="1">
    <source>
        <dbReference type="ARBA" id="ARBA00023015"/>
    </source>
</evidence>
<reference evidence="5" key="1">
    <citation type="journal article" date="2020" name="Stud. Mycol.">
        <title>101 Dothideomycetes genomes: a test case for predicting lifestyles and emergence of pathogens.</title>
        <authorList>
            <person name="Haridas S."/>
            <person name="Albert R."/>
            <person name="Binder M."/>
            <person name="Bloem J."/>
            <person name="Labutti K."/>
            <person name="Salamov A."/>
            <person name="Andreopoulos B."/>
            <person name="Baker S."/>
            <person name="Barry K."/>
            <person name="Bills G."/>
            <person name="Bluhm B."/>
            <person name="Cannon C."/>
            <person name="Castanera R."/>
            <person name="Culley D."/>
            <person name="Daum C."/>
            <person name="Ezra D."/>
            <person name="Gonzalez J."/>
            <person name="Henrissat B."/>
            <person name="Kuo A."/>
            <person name="Liang C."/>
            <person name="Lipzen A."/>
            <person name="Lutzoni F."/>
            <person name="Magnuson J."/>
            <person name="Mondo S."/>
            <person name="Nolan M."/>
            <person name="Ohm R."/>
            <person name="Pangilinan J."/>
            <person name="Park H.-J."/>
            <person name="Ramirez L."/>
            <person name="Alfaro M."/>
            <person name="Sun H."/>
            <person name="Tritt A."/>
            <person name="Yoshinaga Y."/>
            <person name="Zwiers L.-H."/>
            <person name="Turgeon B."/>
            <person name="Goodwin S."/>
            <person name="Spatafora J."/>
            <person name="Crous P."/>
            <person name="Grigoriev I."/>
        </authorList>
    </citation>
    <scope>NUCLEOTIDE SEQUENCE</scope>
    <source>
        <strain evidence="5">CBS 690.94</strain>
    </source>
</reference>
<dbReference type="InterPro" id="IPR002853">
    <property type="entry name" value="TFIIE_asu"/>
</dbReference>
<dbReference type="Proteomes" id="UP000799764">
    <property type="component" value="Unassembled WGS sequence"/>
</dbReference>
<dbReference type="InterPro" id="IPR039997">
    <property type="entry name" value="TFE"/>
</dbReference>
<accession>A0A9P4PSU6</accession>
<feature type="compositionally biased region" description="Low complexity" evidence="3">
    <location>
        <begin position="375"/>
        <end position="388"/>
    </location>
</feature>
<dbReference type="OrthoDB" id="361102at2759"/>
<feature type="compositionally biased region" description="Acidic residues" evidence="3">
    <location>
        <begin position="394"/>
        <end position="407"/>
    </location>
</feature>
<keyword evidence="1" id="KW-0805">Transcription regulation</keyword>
<dbReference type="GO" id="GO:0006367">
    <property type="term" value="P:transcription initiation at RNA polymerase II promoter"/>
    <property type="evidence" value="ECO:0007669"/>
    <property type="project" value="InterPro"/>
</dbReference>
<feature type="compositionally biased region" description="Acidic residues" evidence="3">
    <location>
        <begin position="344"/>
        <end position="361"/>
    </location>
</feature>
<feature type="compositionally biased region" description="Low complexity" evidence="3">
    <location>
        <begin position="298"/>
        <end position="311"/>
    </location>
</feature>
<dbReference type="InterPro" id="IPR024550">
    <property type="entry name" value="TFIIEa/SarR/Rpc3_HTH_dom"/>
</dbReference>
<evidence type="ECO:0000259" key="4">
    <source>
        <dbReference type="PROSITE" id="PS51344"/>
    </source>
</evidence>
<proteinExistence type="predicted"/>
<evidence type="ECO:0000256" key="3">
    <source>
        <dbReference type="SAM" id="MobiDB-lite"/>
    </source>
</evidence>
<evidence type="ECO:0000256" key="2">
    <source>
        <dbReference type="ARBA" id="ARBA00023163"/>
    </source>
</evidence>
<evidence type="ECO:0000313" key="6">
    <source>
        <dbReference type="Proteomes" id="UP000799764"/>
    </source>
</evidence>
<dbReference type="PROSITE" id="PS51344">
    <property type="entry name" value="HTH_TFE_IIE"/>
    <property type="match status" value="1"/>
</dbReference>
<dbReference type="PANTHER" id="PTHR13097:SF7">
    <property type="entry name" value="GENERAL TRANSCRIPTION FACTOR IIE SUBUNIT 1"/>
    <property type="match status" value="1"/>
</dbReference>
<dbReference type="InterPro" id="IPR017919">
    <property type="entry name" value="TFIIE/TFIIEa_HTH"/>
</dbReference>
<protein>
    <recommendedName>
        <fullName evidence="4">HTH TFE/IIEalpha-type domain-containing protein</fullName>
    </recommendedName>
</protein>
<dbReference type="AlphaFoldDB" id="A0A9P4PSU6"/>
<feature type="region of interest" description="Disordered" evidence="3">
    <location>
        <begin position="274"/>
        <end position="311"/>
    </location>
</feature>
<comment type="caution">
    <text evidence="5">The sequence shown here is derived from an EMBL/GenBank/DDBJ whole genome shotgun (WGS) entry which is preliminary data.</text>
</comment>
<feature type="domain" description="HTH TFE/IIEalpha-type" evidence="4">
    <location>
        <begin position="7"/>
        <end position="100"/>
    </location>
</feature>